<feature type="region of interest" description="Disordered" evidence="1">
    <location>
        <begin position="29"/>
        <end position="131"/>
    </location>
</feature>
<dbReference type="AlphaFoldDB" id="A0AAD7RXQ2"/>
<feature type="compositionally biased region" description="Basic and acidic residues" evidence="1">
    <location>
        <begin position="74"/>
        <end position="89"/>
    </location>
</feature>
<feature type="compositionally biased region" description="Basic residues" evidence="1">
    <location>
        <begin position="56"/>
        <end position="67"/>
    </location>
</feature>
<keyword evidence="3" id="KW-1185">Reference proteome</keyword>
<name>A0AAD7RXQ2_9TELE</name>
<reference evidence="2" key="1">
    <citation type="journal article" date="2023" name="Science">
        <title>Genome structures resolve the early diversification of teleost fishes.</title>
        <authorList>
            <person name="Parey E."/>
            <person name="Louis A."/>
            <person name="Montfort J."/>
            <person name="Bouchez O."/>
            <person name="Roques C."/>
            <person name="Iampietro C."/>
            <person name="Lluch J."/>
            <person name="Castinel A."/>
            <person name="Donnadieu C."/>
            <person name="Desvignes T."/>
            <person name="Floi Bucao C."/>
            <person name="Jouanno E."/>
            <person name="Wen M."/>
            <person name="Mejri S."/>
            <person name="Dirks R."/>
            <person name="Jansen H."/>
            <person name="Henkel C."/>
            <person name="Chen W.J."/>
            <person name="Zahm M."/>
            <person name="Cabau C."/>
            <person name="Klopp C."/>
            <person name="Thompson A.W."/>
            <person name="Robinson-Rechavi M."/>
            <person name="Braasch I."/>
            <person name="Lecointre G."/>
            <person name="Bobe J."/>
            <person name="Postlethwait J.H."/>
            <person name="Berthelot C."/>
            <person name="Roest Crollius H."/>
            <person name="Guiguen Y."/>
        </authorList>
    </citation>
    <scope>NUCLEOTIDE SEQUENCE</scope>
    <source>
        <strain evidence="2">NC1722</strain>
    </source>
</reference>
<gene>
    <name evidence="2" type="ORF">AAFF_G00077920</name>
</gene>
<organism evidence="2 3">
    <name type="scientific">Aldrovandia affinis</name>
    <dbReference type="NCBI Taxonomy" id="143900"/>
    <lineage>
        <taxon>Eukaryota</taxon>
        <taxon>Metazoa</taxon>
        <taxon>Chordata</taxon>
        <taxon>Craniata</taxon>
        <taxon>Vertebrata</taxon>
        <taxon>Euteleostomi</taxon>
        <taxon>Actinopterygii</taxon>
        <taxon>Neopterygii</taxon>
        <taxon>Teleostei</taxon>
        <taxon>Notacanthiformes</taxon>
        <taxon>Halosauridae</taxon>
        <taxon>Aldrovandia</taxon>
    </lineage>
</organism>
<accession>A0AAD7RXQ2</accession>
<proteinExistence type="predicted"/>
<sequence length="191" mass="21417">MFGVMHPGRKYSPTQYIAGLWPSTVSVENTLPNSQVDKQLEESPEKMSPPPNAKMRNSKAKGMRAIKRNSSPIRSREAVEAGNEPHQEKGLNSAERGGAAARSRKRGYRPPDVRTIFEPPEKDPRVPEEKGEGHSFCPDVSGAWCDLCCEYIFQNRLTCTGDISACYFLSLKVKQDCLVVKFRKCDSISYF</sequence>
<protein>
    <submittedName>
        <fullName evidence="2">Uncharacterized protein</fullName>
    </submittedName>
</protein>
<comment type="caution">
    <text evidence="2">The sequence shown here is derived from an EMBL/GenBank/DDBJ whole genome shotgun (WGS) entry which is preliminary data.</text>
</comment>
<evidence type="ECO:0000313" key="3">
    <source>
        <dbReference type="Proteomes" id="UP001221898"/>
    </source>
</evidence>
<dbReference type="EMBL" id="JAINUG010000148">
    <property type="protein sequence ID" value="KAJ8392224.1"/>
    <property type="molecule type" value="Genomic_DNA"/>
</dbReference>
<dbReference type="Proteomes" id="UP001221898">
    <property type="component" value="Unassembled WGS sequence"/>
</dbReference>
<evidence type="ECO:0000256" key="1">
    <source>
        <dbReference type="SAM" id="MobiDB-lite"/>
    </source>
</evidence>
<evidence type="ECO:0000313" key="2">
    <source>
        <dbReference type="EMBL" id="KAJ8392224.1"/>
    </source>
</evidence>
<feature type="compositionally biased region" description="Basic and acidic residues" evidence="1">
    <location>
        <begin position="119"/>
        <end position="131"/>
    </location>
</feature>